<dbReference type="EMBL" id="RCCK01000010">
    <property type="protein sequence ID" value="RLJ80657.1"/>
    <property type="molecule type" value="Genomic_DNA"/>
</dbReference>
<dbReference type="AlphaFoldDB" id="A0A497YDU6"/>
<name>A0A497YDU6_9SPHI</name>
<evidence type="ECO:0000313" key="2">
    <source>
        <dbReference type="Proteomes" id="UP000273898"/>
    </source>
</evidence>
<reference evidence="1 2" key="1">
    <citation type="submission" date="2018-10" db="EMBL/GenBank/DDBJ databases">
        <title>Genomic Encyclopedia of Archaeal and Bacterial Type Strains, Phase II (KMG-II): from individual species to whole genera.</title>
        <authorList>
            <person name="Goeker M."/>
        </authorList>
    </citation>
    <scope>NUCLEOTIDE SEQUENCE [LARGE SCALE GENOMIC DNA]</scope>
    <source>
        <strain evidence="1 2">DSM 19624</strain>
    </source>
</reference>
<protein>
    <submittedName>
        <fullName evidence="1">Uncharacterized protein</fullName>
    </submittedName>
</protein>
<evidence type="ECO:0000313" key="1">
    <source>
        <dbReference type="EMBL" id="RLJ80657.1"/>
    </source>
</evidence>
<gene>
    <name evidence="1" type="ORF">BCL90_1449</name>
</gene>
<proteinExistence type="predicted"/>
<accession>A0A497YDU6</accession>
<dbReference type="Proteomes" id="UP000273898">
    <property type="component" value="Unassembled WGS sequence"/>
</dbReference>
<organism evidence="1 2">
    <name type="scientific">Pedobacter alluvionis</name>
    <dbReference type="NCBI Taxonomy" id="475253"/>
    <lineage>
        <taxon>Bacteria</taxon>
        <taxon>Pseudomonadati</taxon>
        <taxon>Bacteroidota</taxon>
        <taxon>Sphingobacteriia</taxon>
        <taxon>Sphingobacteriales</taxon>
        <taxon>Sphingobacteriaceae</taxon>
        <taxon>Pedobacter</taxon>
    </lineage>
</organism>
<comment type="caution">
    <text evidence="1">The sequence shown here is derived from an EMBL/GenBank/DDBJ whole genome shotgun (WGS) entry which is preliminary data.</text>
</comment>
<dbReference type="RefSeq" id="WP_262707545.1">
    <property type="nucleotide sequence ID" value="NZ_RCCK01000010.1"/>
</dbReference>
<sequence length="41" mass="4861">MIPLDEEIGIFPKKTLVFIVIEYLLYSEEKGFMTVELHEMN</sequence>